<dbReference type="InterPro" id="IPR036388">
    <property type="entry name" value="WH-like_DNA-bd_sf"/>
</dbReference>
<keyword evidence="6" id="KW-1185">Reference proteome</keyword>
<evidence type="ECO:0000256" key="1">
    <source>
        <dbReference type="ARBA" id="ARBA00011046"/>
    </source>
</evidence>
<dbReference type="SUPFAM" id="SSF46785">
    <property type="entry name" value="Winged helix' DNA-binding domain"/>
    <property type="match status" value="1"/>
</dbReference>
<dbReference type="OrthoDB" id="280196at2"/>
<comment type="similarity">
    <text evidence="1">Belongs to the BlaI transcriptional regulatory family.</text>
</comment>
<dbReference type="AlphaFoldDB" id="A0A5B9R9C7"/>
<dbReference type="KEGG" id="rul:UC8_54520"/>
<dbReference type="InterPro" id="IPR036390">
    <property type="entry name" value="WH_DNA-bd_sf"/>
</dbReference>
<name>A0A5B9R9C7_9BACT</name>
<keyword evidence="4" id="KW-0804">Transcription</keyword>
<evidence type="ECO:0000256" key="4">
    <source>
        <dbReference type="ARBA" id="ARBA00023163"/>
    </source>
</evidence>
<keyword evidence="2" id="KW-0805">Transcription regulation</keyword>
<evidence type="ECO:0000313" key="6">
    <source>
        <dbReference type="Proteomes" id="UP000325286"/>
    </source>
</evidence>
<dbReference type="GO" id="GO:0045892">
    <property type="term" value="P:negative regulation of DNA-templated transcription"/>
    <property type="evidence" value="ECO:0007669"/>
    <property type="project" value="InterPro"/>
</dbReference>
<dbReference type="InterPro" id="IPR005650">
    <property type="entry name" value="BlaI_family"/>
</dbReference>
<dbReference type="RefSeq" id="WP_068129904.1">
    <property type="nucleotide sequence ID" value="NZ_CP042914.1"/>
</dbReference>
<gene>
    <name evidence="5" type="primary">blaI_6</name>
    <name evidence="5" type="ORF">UC8_54520</name>
</gene>
<proteinExistence type="inferred from homology"/>
<dbReference type="GO" id="GO:0003677">
    <property type="term" value="F:DNA binding"/>
    <property type="evidence" value="ECO:0007669"/>
    <property type="project" value="UniProtKB-KW"/>
</dbReference>
<dbReference type="Gene3D" id="1.10.4040.10">
    <property type="entry name" value="Penicillinase repressor domain"/>
    <property type="match status" value="1"/>
</dbReference>
<dbReference type="Proteomes" id="UP000325286">
    <property type="component" value="Chromosome"/>
</dbReference>
<dbReference type="Pfam" id="PF03965">
    <property type="entry name" value="Penicillinase_R"/>
    <property type="match status" value="1"/>
</dbReference>
<protein>
    <submittedName>
        <fullName evidence="5">Penicillinase repressor</fullName>
    </submittedName>
</protein>
<reference evidence="5 6" key="1">
    <citation type="submission" date="2019-08" db="EMBL/GenBank/DDBJ databases">
        <title>Deep-cultivation of Planctomycetes and their phenomic and genomic characterization uncovers novel biology.</title>
        <authorList>
            <person name="Wiegand S."/>
            <person name="Jogler M."/>
            <person name="Boedeker C."/>
            <person name="Pinto D."/>
            <person name="Vollmers J."/>
            <person name="Rivas-Marin E."/>
            <person name="Kohn T."/>
            <person name="Peeters S.H."/>
            <person name="Heuer A."/>
            <person name="Rast P."/>
            <person name="Oberbeckmann S."/>
            <person name="Bunk B."/>
            <person name="Jeske O."/>
            <person name="Meyerdierks A."/>
            <person name="Storesund J.E."/>
            <person name="Kallscheuer N."/>
            <person name="Luecker S."/>
            <person name="Lage O.M."/>
            <person name="Pohl T."/>
            <person name="Merkel B.J."/>
            <person name="Hornburger P."/>
            <person name="Mueller R.-W."/>
            <person name="Bruemmer F."/>
            <person name="Labrenz M."/>
            <person name="Spormann A.M."/>
            <person name="Op den Camp H."/>
            <person name="Overmann J."/>
            <person name="Amann R."/>
            <person name="Jetten M.S.M."/>
            <person name="Mascher T."/>
            <person name="Medema M.H."/>
            <person name="Devos D.P."/>
            <person name="Kaster A.-K."/>
            <person name="Ovreas L."/>
            <person name="Rohde M."/>
            <person name="Galperin M.Y."/>
            <person name="Jogler C."/>
        </authorList>
    </citation>
    <scope>NUCLEOTIDE SEQUENCE [LARGE SCALE GENOMIC DNA]</scope>
    <source>
        <strain evidence="5 6">UC8</strain>
    </source>
</reference>
<sequence>MARPKSPHPTELELEILKVLWDEAPLPVRTVRVRLESKAGRTLAHSSVITMLNIMFDKGFLSREKAGKSFLFSPRVQKDQVAGGFVGDLLSRMFDGNPSAMVLNLLESTDLDASELGEIRKLIARKAKERKS</sequence>
<dbReference type="Gene3D" id="1.10.10.10">
    <property type="entry name" value="Winged helix-like DNA-binding domain superfamily/Winged helix DNA-binding domain"/>
    <property type="match status" value="1"/>
</dbReference>
<dbReference type="PIRSF" id="PIRSF019455">
    <property type="entry name" value="CopR_AtkY"/>
    <property type="match status" value="1"/>
</dbReference>
<evidence type="ECO:0000256" key="3">
    <source>
        <dbReference type="ARBA" id="ARBA00023125"/>
    </source>
</evidence>
<keyword evidence="3" id="KW-0238">DNA-binding</keyword>
<evidence type="ECO:0000313" key="5">
    <source>
        <dbReference type="EMBL" id="QEG43403.1"/>
    </source>
</evidence>
<evidence type="ECO:0000256" key="2">
    <source>
        <dbReference type="ARBA" id="ARBA00023015"/>
    </source>
</evidence>
<dbReference type="EMBL" id="CP042914">
    <property type="protein sequence ID" value="QEG43403.1"/>
    <property type="molecule type" value="Genomic_DNA"/>
</dbReference>
<organism evidence="5 6">
    <name type="scientific">Roseimaritima ulvae</name>
    <dbReference type="NCBI Taxonomy" id="980254"/>
    <lineage>
        <taxon>Bacteria</taxon>
        <taxon>Pseudomonadati</taxon>
        <taxon>Planctomycetota</taxon>
        <taxon>Planctomycetia</taxon>
        <taxon>Pirellulales</taxon>
        <taxon>Pirellulaceae</taxon>
        <taxon>Roseimaritima</taxon>
    </lineage>
</organism>
<accession>A0A5B9R9C7</accession>